<dbReference type="PANTHER" id="PTHR23522">
    <property type="entry name" value="BLL5896 PROTEIN"/>
    <property type="match status" value="1"/>
</dbReference>
<dbReference type="PANTHER" id="PTHR23522:SF10">
    <property type="entry name" value="3-PHENYLPROPIONIC ACID TRANSPORTER-RELATED"/>
    <property type="match status" value="1"/>
</dbReference>
<accession>A0A8G1ZWQ1</accession>
<evidence type="ECO:0000256" key="5">
    <source>
        <dbReference type="ARBA" id="ARBA00022519"/>
    </source>
</evidence>
<reference evidence="12 13" key="1">
    <citation type="submission" date="2016-05" db="EMBL/GenBank/DDBJ databases">
        <authorList>
            <consortium name="Pathogen Informatics"/>
        </authorList>
    </citation>
    <scope>NUCLEOTIDE SEQUENCE [LARGE SCALE GENOMIC DNA]</scope>
    <source>
        <strain evidence="12 13">2880STDY5682802</strain>
    </source>
</reference>
<evidence type="ECO:0000256" key="9">
    <source>
        <dbReference type="ARBA" id="ARBA00023136"/>
    </source>
</evidence>
<comment type="subcellular location">
    <subcellularLocation>
        <location evidence="1">Cell inner membrane</location>
        <topology evidence="1">Multi-pass membrane protein</topology>
    </subcellularLocation>
</comment>
<evidence type="ECO:0000256" key="4">
    <source>
        <dbReference type="ARBA" id="ARBA00022475"/>
    </source>
</evidence>
<keyword evidence="6" id="KW-0762">Sugar transport</keyword>
<feature type="transmembrane region" description="Helical" evidence="10">
    <location>
        <begin position="378"/>
        <end position="398"/>
    </location>
</feature>
<dbReference type="NCBIfam" id="TIGR00882">
    <property type="entry name" value="2A0105"/>
    <property type="match status" value="1"/>
</dbReference>
<evidence type="ECO:0000256" key="6">
    <source>
        <dbReference type="ARBA" id="ARBA00022597"/>
    </source>
</evidence>
<feature type="transmembrane region" description="Helical" evidence="10">
    <location>
        <begin position="79"/>
        <end position="98"/>
    </location>
</feature>
<feature type="transmembrane region" description="Helical" evidence="10">
    <location>
        <begin position="346"/>
        <end position="366"/>
    </location>
</feature>
<feature type="transmembrane region" description="Helical" evidence="10">
    <location>
        <begin position="110"/>
        <end position="128"/>
    </location>
</feature>
<dbReference type="Pfam" id="PF01306">
    <property type="entry name" value="LacY_symp"/>
    <property type="match status" value="1"/>
</dbReference>
<keyword evidence="3" id="KW-0813">Transport</keyword>
<evidence type="ECO:0000313" key="13">
    <source>
        <dbReference type="Proteomes" id="UP000078124"/>
    </source>
</evidence>
<comment type="similarity">
    <text evidence="2">Belongs to the major facilitator superfamily. Oligosaccharide:H(+) symporter (OHS) (TC 2.A.1.5) family.</text>
</comment>
<dbReference type="PROSITE" id="PS50850">
    <property type="entry name" value="MFS"/>
    <property type="match status" value="1"/>
</dbReference>
<dbReference type="SUPFAM" id="SSF103473">
    <property type="entry name" value="MFS general substrate transporter"/>
    <property type="match status" value="1"/>
</dbReference>
<dbReference type="InterPro" id="IPR000576">
    <property type="entry name" value="LacY/RafB_perm_fam"/>
</dbReference>
<evidence type="ECO:0000259" key="11">
    <source>
        <dbReference type="PROSITE" id="PS50850"/>
    </source>
</evidence>
<feature type="transmembrane region" description="Helical" evidence="10">
    <location>
        <begin position="12"/>
        <end position="36"/>
    </location>
</feature>
<keyword evidence="5" id="KW-0997">Cell inner membrane</keyword>
<feature type="transmembrane region" description="Helical" evidence="10">
    <location>
        <begin position="48"/>
        <end position="67"/>
    </location>
</feature>
<dbReference type="InterPro" id="IPR018457">
    <property type="entry name" value="LacY/RafB_perm_fam_CS"/>
</dbReference>
<dbReference type="RefSeq" id="WP_064384165.1">
    <property type="nucleotide sequence ID" value="NZ_FLAC01000001.1"/>
</dbReference>
<feature type="domain" description="Major facilitator superfamily (MFS) profile" evidence="11">
    <location>
        <begin position="1"/>
        <end position="402"/>
    </location>
</feature>
<keyword evidence="4" id="KW-1003">Cell membrane</keyword>
<evidence type="ECO:0000256" key="2">
    <source>
        <dbReference type="ARBA" id="ARBA00008980"/>
    </source>
</evidence>
<feature type="transmembrane region" description="Helical" evidence="10">
    <location>
        <begin position="288"/>
        <end position="305"/>
    </location>
</feature>
<comment type="caution">
    <text evidence="12">The sequence shown here is derived from an EMBL/GenBank/DDBJ whole genome shotgun (WGS) entry which is preliminary data.</text>
</comment>
<gene>
    <name evidence="12" type="primary">lacY_1</name>
    <name evidence="12" type="ORF">SAMEA2273876_00013</name>
</gene>
<evidence type="ECO:0000256" key="3">
    <source>
        <dbReference type="ARBA" id="ARBA00022448"/>
    </source>
</evidence>
<dbReference type="GO" id="GO:0005886">
    <property type="term" value="C:plasma membrane"/>
    <property type="evidence" value="ECO:0007669"/>
    <property type="project" value="UniProtKB-SubCell"/>
</dbReference>
<evidence type="ECO:0000256" key="7">
    <source>
        <dbReference type="ARBA" id="ARBA00022692"/>
    </source>
</evidence>
<feature type="transmembrane region" description="Helical" evidence="10">
    <location>
        <begin position="148"/>
        <end position="167"/>
    </location>
</feature>
<evidence type="ECO:0000313" key="12">
    <source>
        <dbReference type="EMBL" id="SAP38339.1"/>
    </source>
</evidence>
<organism evidence="12 13">
    <name type="scientific">Raoultella planticola</name>
    <name type="common">Klebsiella planticola</name>
    <dbReference type="NCBI Taxonomy" id="575"/>
    <lineage>
        <taxon>Bacteria</taxon>
        <taxon>Pseudomonadati</taxon>
        <taxon>Pseudomonadota</taxon>
        <taxon>Gammaproteobacteria</taxon>
        <taxon>Enterobacterales</taxon>
        <taxon>Enterobacteriaceae</taxon>
        <taxon>Klebsiella/Raoultella group</taxon>
        <taxon>Raoultella</taxon>
    </lineage>
</organism>
<evidence type="ECO:0000256" key="10">
    <source>
        <dbReference type="SAM" id="Phobius"/>
    </source>
</evidence>
<keyword evidence="7 10" id="KW-0812">Transmembrane</keyword>
<dbReference type="NCBIfam" id="NF007077">
    <property type="entry name" value="PRK09528.1"/>
    <property type="match status" value="1"/>
</dbReference>
<dbReference type="GO" id="GO:0030395">
    <property type="term" value="F:lactose binding"/>
    <property type="evidence" value="ECO:0007669"/>
    <property type="project" value="TreeGrafter"/>
</dbReference>
<dbReference type="GO" id="GO:0015528">
    <property type="term" value="F:lactose:proton symporter activity"/>
    <property type="evidence" value="ECO:0007669"/>
    <property type="project" value="TreeGrafter"/>
</dbReference>
<feature type="transmembrane region" description="Helical" evidence="10">
    <location>
        <begin position="311"/>
        <end position="334"/>
    </location>
</feature>
<dbReference type="PRINTS" id="PR00174">
    <property type="entry name" value="LACYSMPORT"/>
</dbReference>
<dbReference type="EMBL" id="FLAC01000001">
    <property type="protein sequence ID" value="SAP38339.1"/>
    <property type="molecule type" value="Genomic_DNA"/>
</dbReference>
<dbReference type="PROSITE" id="PS00896">
    <property type="entry name" value="LACY_1"/>
    <property type="match status" value="1"/>
</dbReference>
<protein>
    <submittedName>
        <fullName evidence="12">Sucrose permease</fullName>
    </submittedName>
</protein>
<dbReference type="Proteomes" id="UP000078124">
    <property type="component" value="Unassembled WGS sequence"/>
</dbReference>
<dbReference type="AlphaFoldDB" id="A0A8G1ZWQ1"/>
<keyword evidence="9 10" id="KW-0472">Membrane</keyword>
<dbReference type="InterPro" id="IPR036259">
    <property type="entry name" value="MFS_trans_sf"/>
</dbReference>
<keyword evidence="8 10" id="KW-1133">Transmembrane helix</keyword>
<sequence length="416" mass="46716">MKAFSFLKNEYYRYASGYSFLFFIAWSLWWSLYAIWLKGTIGLTGTQLGTLYSVNQFTSMIFMIGYGIIQDKLGLKKHLIWLLSVILVLTGPFLIYIYEPLLRHNFSLGLAIGSLFFGIGYLAGCGLLDSFTEKMARAFCFEYGTARAWGSFGYAIGALLAGIFFAINPHINFWLVSLFGVCFIIINMLFKSEQTASGTHHLEKVHKDDFIAVFKDIKFWIFVLFITGTWSFYNIYDQQMFPVFYVGLFSSVETGTRVYGYLNSFQVVLEAIGMAVIPFFVNKVGAKKALIAGGMIMICRILVSATSESPYIISLIKLFHAIEVPLFVISVFKYSVSNFDSRLSSTIFLVGFQIASSLGIVLLSIPVGMLFDAFGYHFVFYLFSAIVSVILLFGVVFLSNGRNTGPRSAVVQNETL</sequence>
<feature type="transmembrane region" description="Helical" evidence="10">
    <location>
        <begin position="258"/>
        <end position="281"/>
    </location>
</feature>
<dbReference type="Gene3D" id="1.20.1250.20">
    <property type="entry name" value="MFS general substrate transporter like domains"/>
    <property type="match status" value="2"/>
</dbReference>
<proteinExistence type="inferred from homology"/>
<feature type="transmembrane region" description="Helical" evidence="10">
    <location>
        <begin position="173"/>
        <end position="190"/>
    </location>
</feature>
<evidence type="ECO:0000256" key="8">
    <source>
        <dbReference type="ARBA" id="ARBA00022989"/>
    </source>
</evidence>
<evidence type="ECO:0000256" key="1">
    <source>
        <dbReference type="ARBA" id="ARBA00004429"/>
    </source>
</evidence>
<feature type="transmembrane region" description="Helical" evidence="10">
    <location>
        <begin position="217"/>
        <end position="236"/>
    </location>
</feature>
<name>A0A8G1ZWQ1_RAOPL</name>
<dbReference type="InterPro" id="IPR020846">
    <property type="entry name" value="MFS_dom"/>
</dbReference>